<protein>
    <submittedName>
        <fullName evidence="2">SAF domain protein</fullName>
    </submittedName>
</protein>
<keyword evidence="3" id="KW-1185">Reference proteome</keyword>
<accession>C8X7S1</accession>
<feature type="domain" description="SAF" evidence="1">
    <location>
        <begin position="64"/>
        <end position="124"/>
    </location>
</feature>
<sequence precursor="true">MSTRLHRRPGPDLRPTPLDRVRQRWADRRRGGRWPRNLRRLLAAALVLTAAALLLLPTPPVAGTPVLVLTRDLPIGAVLLATDVTTTAVLRPPDGALTDPGPVAGRVLSGAARRGEVLTDVRLVDPIGPAPGPGRVAVPIRPADATVIDLLRPGMHVAVVAVDDAGGATALVADAVVLLVGDATARRDEQAPVVLAVPQDSADQVVAAALTGTLALRFI</sequence>
<dbReference type="eggNOG" id="COG3745">
    <property type="taxonomic scope" value="Bacteria"/>
</dbReference>
<dbReference type="Proteomes" id="UP000002218">
    <property type="component" value="Chromosome"/>
</dbReference>
<gene>
    <name evidence="2" type="ordered locus">Namu_4647</name>
</gene>
<dbReference type="OrthoDB" id="4808509at2"/>
<evidence type="ECO:0000313" key="2">
    <source>
        <dbReference type="EMBL" id="ACV80924.1"/>
    </source>
</evidence>
<proteinExistence type="predicted"/>
<evidence type="ECO:0000313" key="3">
    <source>
        <dbReference type="Proteomes" id="UP000002218"/>
    </source>
</evidence>
<dbReference type="EMBL" id="CP001737">
    <property type="protein sequence ID" value="ACV80924.1"/>
    <property type="molecule type" value="Genomic_DNA"/>
</dbReference>
<dbReference type="CDD" id="cd11614">
    <property type="entry name" value="SAF_CpaB_FlgA_like"/>
    <property type="match status" value="1"/>
</dbReference>
<dbReference type="HOGENOM" id="CLU_088190_4_0_11"/>
<dbReference type="InterPro" id="IPR013974">
    <property type="entry name" value="SAF"/>
</dbReference>
<name>C8X7S1_NAKMY</name>
<dbReference type="Pfam" id="PF08666">
    <property type="entry name" value="SAF"/>
    <property type="match status" value="1"/>
</dbReference>
<reference evidence="3" key="1">
    <citation type="submission" date="2009-09" db="EMBL/GenBank/DDBJ databases">
        <title>The complete genome of Nakamurella multipartita DSM 44233.</title>
        <authorList>
            <consortium name="US DOE Joint Genome Institute (JGI-PGF)"/>
            <person name="Lucas S."/>
            <person name="Copeland A."/>
            <person name="Lapidus A."/>
            <person name="Glavina del Rio T."/>
            <person name="Dalin E."/>
            <person name="Tice H."/>
            <person name="Bruce D."/>
            <person name="Goodwin L."/>
            <person name="Pitluck S."/>
            <person name="Kyrpides N."/>
            <person name="Mavromatis K."/>
            <person name="Ivanova N."/>
            <person name="Ovchinnikova G."/>
            <person name="Sims D."/>
            <person name="Meincke L."/>
            <person name="Brettin T."/>
            <person name="Detter J.C."/>
            <person name="Han C."/>
            <person name="Larimer F."/>
            <person name="Land M."/>
            <person name="Hauser L."/>
            <person name="Markowitz V."/>
            <person name="Cheng J.-F."/>
            <person name="Hugenholtz P."/>
            <person name="Woyke T."/>
            <person name="Wu D."/>
            <person name="Klenk H.-P."/>
            <person name="Eisen J.A."/>
        </authorList>
    </citation>
    <scope>NUCLEOTIDE SEQUENCE [LARGE SCALE GENOMIC DNA]</scope>
    <source>
        <strain evidence="3">ATCC 700099 / DSM 44233 / CIP 104796 / JCM 9543 / NBRC 105858 / Y-104</strain>
    </source>
</reference>
<dbReference type="InParanoid" id="C8X7S1"/>
<dbReference type="KEGG" id="nml:Namu_4647"/>
<reference evidence="2 3" key="2">
    <citation type="journal article" date="2010" name="Stand. Genomic Sci.">
        <title>Complete genome sequence of Nakamurella multipartita type strain (Y-104).</title>
        <authorList>
            <person name="Tice H."/>
            <person name="Mayilraj S."/>
            <person name="Sims D."/>
            <person name="Lapidus A."/>
            <person name="Nolan M."/>
            <person name="Lucas S."/>
            <person name="Glavina Del Rio T."/>
            <person name="Copeland A."/>
            <person name="Cheng J.F."/>
            <person name="Meincke L."/>
            <person name="Bruce D."/>
            <person name="Goodwin L."/>
            <person name="Pitluck S."/>
            <person name="Ivanova N."/>
            <person name="Mavromatis K."/>
            <person name="Ovchinnikova G."/>
            <person name="Pati A."/>
            <person name="Chen A."/>
            <person name="Palaniappan K."/>
            <person name="Land M."/>
            <person name="Hauser L."/>
            <person name="Chang Y.J."/>
            <person name="Jeffries C.D."/>
            <person name="Detter J.C."/>
            <person name="Brettin T."/>
            <person name="Rohde M."/>
            <person name="Goker M."/>
            <person name="Bristow J."/>
            <person name="Eisen J.A."/>
            <person name="Markowitz V."/>
            <person name="Hugenholtz P."/>
            <person name="Kyrpides N.C."/>
            <person name="Klenk H.P."/>
            <person name="Chen F."/>
        </authorList>
    </citation>
    <scope>NUCLEOTIDE SEQUENCE [LARGE SCALE GENOMIC DNA]</scope>
    <source>
        <strain evidence="3">ATCC 700099 / DSM 44233 / CIP 104796 / JCM 9543 / NBRC 105858 / Y-104</strain>
    </source>
</reference>
<evidence type="ECO:0000259" key="1">
    <source>
        <dbReference type="SMART" id="SM00858"/>
    </source>
</evidence>
<organism evidence="2 3">
    <name type="scientific">Nakamurella multipartita (strain ATCC 700099 / DSM 44233 / CIP 104796 / JCM 9543 / NBRC 105858 / Y-104)</name>
    <name type="common">Microsphaera multipartita</name>
    <dbReference type="NCBI Taxonomy" id="479431"/>
    <lineage>
        <taxon>Bacteria</taxon>
        <taxon>Bacillati</taxon>
        <taxon>Actinomycetota</taxon>
        <taxon>Actinomycetes</taxon>
        <taxon>Nakamurellales</taxon>
        <taxon>Nakamurellaceae</taxon>
        <taxon>Nakamurella</taxon>
    </lineage>
</organism>
<dbReference type="STRING" id="479431.Namu_4647"/>
<dbReference type="SMART" id="SM00858">
    <property type="entry name" value="SAF"/>
    <property type="match status" value="1"/>
</dbReference>
<dbReference type="AlphaFoldDB" id="C8X7S1"/>
<dbReference type="RefSeq" id="WP_015749738.1">
    <property type="nucleotide sequence ID" value="NC_013235.1"/>
</dbReference>